<keyword evidence="4" id="KW-0378">Hydrolase</keyword>
<evidence type="ECO:0000313" key="16">
    <source>
        <dbReference type="Proteomes" id="UP000176288"/>
    </source>
</evidence>
<evidence type="ECO:0000256" key="9">
    <source>
        <dbReference type="ARBA" id="ARBA00071184"/>
    </source>
</evidence>
<evidence type="ECO:0000256" key="1">
    <source>
        <dbReference type="ARBA" id="ARBA00001936"/>
    </source>
</evidence>
<keyword evidence="6" id="KW-0464">Manganese</keyword>
<dbReference type="RefSeq" id="WP_071163352.1">
    <property type="nucleotide sequence ID" value="NZ_CP017812.1"/>
</dbReference>
<evidence type="ECO:0000256" key="4">
    <source>
        <dbReference type="ARBA" id="ARBA00022801"/>
    </source>
</evidence>
<feature type="region of interest" description="Disordered" evidence="12">
    <location>
        <begin position="416"/>
        <end position="455"/>
    </location>
</feature>
<keyword evidence="13" id="KW-0812">Transmembrane</keyword>
<feature type="compositionally biased region" description="Pro residues" evidence="12">
    <location>
        <begin position="439"/>
        <end position="455"/>
    </location>
</feature>
<evidence type="ECO:0000256" key="6">
    <source>
        <dbReference type="ARBA" id="ARBA00023211"/>
    </source>
</evidence>
<dbReference type="GO" id="GO:0004722">
    <property type="term" value="F:protein serine/threonine phosphatase activity"/>
    <property type="evidence" value="ECO:0007669"/>
    <property type="project" value="UniProtKB-EC"/>
</dbReference>
<dbReference type="Gene3D" id="3.60.40.10">
    <property type="entry name" value="PPM-type phosphatase domain"/>
    <property type="match status" value="1"/>
</dbReference>
<dbReference type="NCBIfam" id="NF033484">
    <property type="entry name" value="Stp1_PP2C_phos"/>
    <property type="match status" value="1"/>
</dbReference>
<evidence type="ECO:0000256" key="2">
    <source>
        <dbReference type="ARBA" id="ARBA00013081"/>
    </source>
</evidence>
<gene>
    <name evidence="15" type="ORF">BK816_00110</name>
</gene>
<dbReference type="OrthoDB" id="9801841at2"/>
<keyword evidence="16" id="KW-1185">Reference proteome</keyword>
<feature type="compositionally biased region" description="Low complexity" evidence="12">
    <location>
        <begin position="427"/>
        <end position="438"/>
    </location>
</feature>
<evidence type="ECO:0000259" key="14">
    <source>
        <dbReference type="PROSITE" id="PS51746"/>
    </source>
</evidence>
<evidence type="ECO:0000313" key="15">
    <source>
        <dbReference type="EMBL" id="AOZ71886.1"/>
    </source>
</evidence>
<comment type="cofactor">
    <cofactor evidence="1">
        <name>Mn(2+)</name>
        <dbReference type="ChEBI" id="CHEBI:29035"/>
    </cofactor>
</comment>
<evidence type="ECO:0000256" key="8">
    <source>
        <dbReference type="ARBA" id="ARBA00048336"/>
    </source>
</evidence>
<dbReference type="GO" id="GO:0046872">
    <property type="term" value="F:metal ion binding"/>
    <property type="evidence" value="ECO:0007669"/>
    <property type="project" value="UniProtKB-KW"/>
</dbReference>
<protein>
    <recommendedName>
        <fullName evidence="9">Serine/threonine protein phosphatase PstP</fullName>
        <ecNumber evidence="2">3.1.3.16</ecNumber>
    </recommendedName>
    <alternativeName>
        <fullName evidence="11">Mycobacterial Ser/Thr phosphatase</fullName>
    </alternativeName>
    <alternativeName>
        <fullName evidence="10">PP2C-family Ser/Thr phosphatase</fullName>
    </alternativeName>
</protein>
<dbReference type="SMART" id="SM00332">
    <property type="entry name" value="PP2Cc"/>
    <property type="match status" value="1"/>
</dbReference>
<evidence type="ECO:0000256" key="7">
    <source>
        <dbReference type="ARBA" id="ARBA00047761"/>
    </source>
</evidence>
<comment type="catalytic activity">
    <reaction evidence="7">
        <text>O-phospho-L-seryl-[protein] + H2O = L-seryl-[protein] + phosphate</text>
        <dbReference type="Rhea" id="RHEA:20629"/>
        <dbReference type="Rhea" id="RHEA-COMP:9863"/>
        <dbReference type="Rhea" id="RHEA-COMP:11604"/>
        <dbReference type="ChEBI" id="CHEBI:15377"/>
        <dbReference type="ChEBI" id="CHEBI:29999"/>
        <dbReference type="ChEBI" id="CHEBI:43474"/>
        <dbReference type="ChEBI" id="CHEBI:83421"/>
        <dbReference type="EC" id="3.1.3.16"/>
    </reaction>
</comment>
<dbReference type="PROSITE" id="PS51746">
    <property type="entry name" value="PPM_2"/>
    <property type="match status" value="1"/>
</dbReference>
<reference evidence="15 16" key="1">
    <citation type="submission" date="2016-10" db="EMBL/GenBank/DDBJ databases">
        <title>Actinomyces aegypiusis sp. nov., isolated from the Aegypius monachus in Qinghai Tibet Plateau China.</title>
        <authorList>
            <person name="Wang Y."/>
        </authorList>
    </citation>
    <scope>NUCLEOTIDE SEQUENCE [LARGE SCALE GENOMIC DNA]</scope>
    <source>
        <strain evidence="15 16">VUL4_3</strain>
    </source>
</reference>
<keyword evidence="13" id="KW-0472">Membrane</keyword>
<comment type="catalytic activity">
    <reaction evidence="8">
        <text>O-phospho-L-threonyl-[protein] + H2O = L-threonyl-[protein] + phosphate</text>
        <dbReference type="Rhea" id="RHEA:47004"/>
        <dbReference type="Rhea" id="RHEA-COMP:11060"/>
        <dbReference type="Rhea" id="RHEA-COMP:11605"/>
        <dbReference type="ChEBI" id="CHEBI:15377"/>
        <dbReference type="ChEBI" id="CHEBI:30013"/>
        <dbReference type="ChEBI" id="CHEBI:43474"/>
        <dbReference type="ChEBI" id="CHEBI:61977"/>
        <dbReference type="EC" id="3.1.3.16"/>
    </reaction>
</comment>
<evidence type="ECO:0000256" key="10">
    <source>
        <dbReference type="ARBA" id="ARBA00077741"/>
    </source>
</evidence>
<keyword evidence="13" id="KW-1133">Transmembrane helix</keyword>
<dbReference type="SMART" id="SM00331">
    <property type="entry name" value="PP2C_SIG"/>
    <property type="match status" value="1"/>
</dbReference>
<keyword evidence="3" id="KW-0479">Metal-binding</keyword>
<name>A0A1D9MHZ9_9ACTO</name>
<organism evidence="15 16">
    <name type="scientific">Boudabousia tangfeifanii</name>
    <dbReference type="NCBI Taxonomy" id="1912795"/>
    <lineage>
        <taxon>Bacteria</taxon>
        <taxon>Bacillati</taxon>
        <taxon>Actinomycetota</taxon>
        <taxon>Actinomycetes</taxon>
        <taxon>Actinomycetales</taxon>
        <taxon>Actinomycetaceae</taxon>
        <taxon>Boudabousia</taxon>
    </lineage>
</organism>
<dbReference type="KEGG" id="avu:BK816_00110"/>
<dbReference type="EC" id="3.1.3.16" evidence="2"/>
<dbReference type="SUPFAM" id="SSF81606">
    <property type="entry name" value="PP2C-like"/>
    <property type="match status" value="1"/>
</dbReference>
<dbReference type="FunFam" id="3.60.40.10:FF:000002">
    <property type="entry name" value="Serine/threonine phosphatase stp"/>
    <property type="match status" value="1"/>
</dbReference>
<dbReference type="CDD" id="cd00143">
    <property type="entry name" value="PP2Cc"/>
    <property type="match status" value="1"/>
</dbReference>
<dbReference type="EMBL" id="CP017812">
    <property type="protein sequence ID" value="AOZ71886.1"/>
    <property type="molecule type" value="Genomic_DNA"/>
</dbReference>
<evidence type="ECO:0000256" key="3">
    <source>
        <dbReference type="ARBA" id="ARBA00022723"/>
    </source>
</evidence>
<keyword evidence="5" id="KW-0904">Protein phosphatase</keyword>
<evidence type="ECO:0000256" key="5">
    <source>
        <dbReference type="ARBA" id="ARBA00022912"/>
    </source>
</evidence>
<feature type="domain" description="PPM-type phosphatase" evidence="14">
    <location>
        <begin position="6"/>
        <end position="239"/>
    </location>
</feature>
<feature type="transmembrane region" description="Helical" evidence="13">
    <location>
        <begin position="309"/>
        <end position="330"/>
    </location>
</feature>
<dbReference type="InterPro" id="IPR036457">
    <property type="entry name" value="PPM-type-like_dom_sf"/>
</dbReference>
<dbReference type="InterPro" id="IPR001932">
    <property type="entry name" value="PPM-type_phosphatase-like_dom"/>
</dbReference>
<dbReference type="AlphaFoldDB" id="A0A1D9MHZ9"/>
<dbReference type="Proteomes" id="UP000176288">
    <property type="component" value="Chromosome"/>
</dbReference>
<sequence length="455" mass="49222">MPVEIRYAARSDIGLVRKQNQDSGYAGQHLLVLADGMGGPAGGDIASSVAVAHLAPLDQDAHTAEDMLPALMQKLNEAHDELIERSKADPELEGLGTTCIAVLRSGRKMAMVHIGDSRAYMLRDGHLSQVTKDHSFVQYLIDSGKITPEQAQNHPQKSVILRVLGDSEDPIFPDESLREATPGDRWLLCSDGLSGVVSGETIQSVLTEYEDLDECADKLVELALRGGGPDNVTVVLFDILDHQQANQQVTPQVVGAAATDRLAQTRGAQSAAGRAAALAGASRNANALSDPEEEKLKEQKKRQKRRRSIAYAAGVLVFLGALGLGTWQAYQWTQTQYYAIAEGDQVVIYQGIPQRLGSLTLAHPVEVKTYRTSDLMPATRNRLSTPVVRSSRDELEEYLAQLVAQDSWERLNDASLVPQVQLPPSPSQQVTPNNEEQPAPTPAPTPMPTPNGNPG</sequence>
<proteinExistence type="predicted"/>
<accession>A0A1D9MHZ9</accession>
<evidence type="ECO:0000256" key="12">
    <source>
        <dbReference type="SAM" id="MobiDB-lite"/>
    </source>
</evidence>
<dbReference type="Pfam" id="PF13672">
    <property type="entry name" value="PP2C_2"/>
    <property type="match status" value="1"/>
</dbReference>
<evidence type="ECO:0000256" key="13">
    <source>
        <dbReference type="SAM" id="Phobius"/>
    </source>
</evidence>
<evidence type="ECO:0000256" key="11">
    <source>
        <dbReference type="ARBA" id="ARBA00079123"/>
    </source>
</evidence>
<dbReference type="STRING" id="1912795.BK816_00110"/>